<dbReference type="PANTHER" id="PTHR30273:SF2">
    <property type="entry name" value="PROTEIN FECR"/>
    <property type="match status" value="1"/>
</dbReference>
<dbReference type="EMBL" id="CP064946">
    <property type="protein sequence ID" value="QPH47155.1"/>
    <property type="molecule type" value="Genomic_DNA"/>
</dbReference>
<feature type="domain" description="FecR protein" evidence="1">
    <location>
        <begin position="109"/>
        <end position="201"/>
    </location>
</feature>
<sequence>MSAPEHLREALREAAQWLALIDSGDTREADLAGLEQWRSQSAVHETAWQQALRLRERFTGLPASLAMATLDRPDQSRRTALGQMLGLAALMPMAWWMSHELPLEAWTADLRTDVGERRVVTFNDGTTVQLNTDSAVDLDTVNHKVWLRRGEISVTTPGLQPLTLQVPSGQVSLGGATLGPGQVCVRLIESGCQVAVVQGRADVQPSGGNRLRLNAGQQADLVASGIRNVGIFEAWRLGWRDGVLRLNDQRLGDLLVELSRYRPGVLRWDPALDRLRVTGTFRLDDTDQVLTLLAASLPVQVVARTRYWITLVPRATTA</sequence>
<protein>
    <submittedName>
        <fullName evidence="3">FecR domain-containing protein</fullName>
    </submittedName>
</protein>
<evidence type="ECO:0000313" key="3">
    <source>
        <dbReference type="EMBL" id="QPH47155.1"/>
    </source>
</evidence>
<dbReference type="PIRSF" id="PIRSF018266">
    <property type="entry name" value="FecR"/>
    <property type="match status" value="1"/>
</dbReference>
<dbReference type="Pfam" id="PF16220">
    <property type="entry name" value="DUF4880"/>
    <property type="match status" value="1"/>
</dbReference>
<proteinExistence type="predicted"/>
<feature type="domain" description="FecR N-terminal" evidence="2">
    <location>
        <begin position="12"/>
        <end position="54"/>
    </location>
</feature>
<dbReference type="InterPro" id="IPR032623">
    <property type="entry name" value="FecR_N"/>
</dbReference>
<dbReference type="AlphaFoldDB" id="A0A7S9L449"/>
<dbReference type="RefSeq" id="WP_196109927.1">
    <property type="nucleotide sequence ID" value="NZ_CANLYG010000014.1"/>
</dbReference>
<dbReference type="Pfam" id="PF04773">
    <property type="entry name" value="FecR"/>
    <property type="match status" value="1"/>
</dbReference>
<organism evidence="3 4">
    <name type="scientific">Pseudomonas fulva</name>
    <dbReference type="NCBI Taxonomy" id="47880"/>
    <lineage>
        <taxon>Bacteria</taxon>
        <taxon>Pseudomonadati</taxon>
        <taxon>Pseudomonadota</taxon>
        <taxon>Gammaproteobacteria</taxon>
        <taxon>Pseudomonadales</taxon>
        <taxon>Pseudomonadaceae</taxon>
        <taxon>Pseudomonas</taxon>
    </lineage>
</organism>
<dbReference type="InterPro" id="IPR006860">
    <property type="entry name" value="FecR"/>
</dbReference>
<gene>
    <name evidence="3" type="ORF">IZU98_12020</name>
</gene>
<name>A0A7S9L449_9PSED</name>
<dbReference type="Proteomes" id="UP000594430">
    <property type="component" value="Chromosome"/>
</dbReference>
<dbReference type="InterPro" id="IPR012373">
    <property type="entry name" value="Ferrdict_sens_TM"/>
</dbReference>
<evidence type="ECO:0000259" key="2">
    <source>
        <dbReference type="Pfam" id="PF16220"/>
    </source>
</evidence>
<reference evidence="3 4" key="1">
    <citation type="submission" date="2020-11" db="EMBL/GenBank/DDBJ databases">
        <title>Pseudomonas fulva producing VIM-24.</title>
        <authorList>
            <person name="Liu S."/>
        </authorList>
    </citation>
    <scope>NUCLEOTIDE SEQUENCE [LARGE SCALE GENOMIC DNA]</scope>
    <source>
        <strain evidence="3 4">ZDHY414</strain>
    </source>
</reference>
<dbReference type="Gene3D" id="2.60.120.1440">
    <property type="match status" value="1"/>
</dbReference>
<dbReference type="GO" id="GO:0016989">
    <property type="term" value="F:sigma factor antagonist activity"/>
    <property type="evidence" value="ECO:0007669"/>
    <property type="project" value="TreeGrafter"/>
</dbReference>
<dbReference type="PANTHER" id="PTHR30273">
    <property type="entry name" value="PERIPLASMIC SIGNAL SENSOR AND SIGMA FACTOR ACTIVATOR FECR-RELATED"/>
    <property type="match status" value="1"/>
</dbReference>
<evidence type="ECO:0000313" key="4">
    <source>
        <dbReference type="Proteomes" id="UP000594430"/>
    </source>
</evidence>
<evidence type="ECO:0000259" key="1">
    <source>
        <dbReference type="Pfam" id="PF04773"/>
    </source>
</evidence>
<accession>A0A7S9L449</accession>